<accession>A0ABY3MYT3</accession>
<keyword evidence="2" id="KW-1185">Reference proteome</keyword>
<dbReference type="InterPro" id="IPR050275">
    <property type="entry name" value="PGM_Phosphatase"/>
</dbReference>
<reference evidence="1 2" key="1">
    <citation type="submission" date="2019-08" db="EMBL/GenBank/DDBJ databases">
        <title>Microbe sample from Colwellia echini.</title>
        <authorList>
            <person name="Christiansen L."/>
            <person name="Pathiraja D."/>
            <person name="Schultz-Johansen M."/>
            <person name="Choi I.-G."/>
            <person name="Stougaard P."/>
        </authorList>
    </citation>
    <scope>NUCLEOTIDE SEQUENCE [LARGE SCALE GENOMIC DNA]</scope>
    <source>
        <strain evidence="1 2">A3</strain>
    </source>
</reference>
<proteinExistence type="predicted"/>
<dbReference type="EMBL" id="PJAI02000004">
    <property type="protein sequence ID" value="TYK66364.1"/>
    <property type="molecule type" value="Genomic_DNA"/>
</dbReference>
<dbReference type="Proteomes" id="UP000815846">
    <property type="component" value="Unassembled WGS sequence"/>
</dbReference>
<protein>
    <submittedName>
        <fullName evidence="1">Phosphoglycerate mutase</fullName>
    </submittedName>
</protein>
<organism evidence="1 2">
    <name type="scientific">Colwellia echini</name>
    <dbReference type="NCBI Taxonomy" id="1982103"/>
    <lineage>
        <taxon>Bacteria</taxon>
        <taxon>Pseudomonadati</taxon>
        <taxon>Pseudomonadota</taxon>
        <taxon>Gammaproteobacteria</taxon>
        <taxon>Alteromonadales</taxon>
        <taxon>Colwelliaceae</taxon>
        <taxon>Colwellia</taxon>
    </lineage>
</organism>
<dbReference type="InterPro" id="IPR029033">
    <property type="entry name" value="His_PPase_superfam"/>
</dbReference>
<name>A0ABY3MYT3_9GAMM</name>
<comment type="caution">
    <text evidence="1">The sequence shown here is derived from an EMBL/GenBank/DDBJ whole genome shotgun (WGS) entry which is preliminary data.</text>
</comment>
<dbReference type="PANTHER" id="PTHR48100">
    <property type="entry name" value="BROAD-SPECIFICITY PHOSPHATASE YOR283W-RELATED"/>
    <property type="match status" value="1"/>
</dbReference>
<dbReference type="Pfam" id="PF00300">
    <property type="entry name" value="His_Phos_1"/>
    <property type="match status" value="2"/>
</dbReference>
<gene>
    <name evidence="1" type="ORF">CWS31_005250</name>
</gene>
<sequence length="271" mass="30505">MIEIDLIRHVKVVGKAGLYGATDVEPMLIENARLLKCLIAQQSTVKTYQSIISSPLIRCQKLAREFSKASQLPLSIDYELQEMNFGDFDGVAFDDMYYEAKANDTVSFDAKTQPLHWSTLEGFFNAPAKVILPNAESLFDFNERIISAWESLLERQVSLLASDSITNIDTSSEMSAGNSSDTKSKKRKRILVIAHGGVIRMILAHILKLDWKSPAWHQQLQIANGSLSRIKINQSIQPLPNHQSCAHMHEQIHAQFHQQVTTIAMPLLEDF</sequence>
<dbReference type="Gene3D" id="3.40.50.1240">
    <property type="entry name" value="Phosphoglycerate mutase-like"/>
    <property type="match status" value="1"/>
</dbReference>
<dbReference type="RefSeq" id="WP_101345130.1">
    <property type="nucleotide sequence ID" value="NZ_PJAI02000004.1"/>
</dbReference>
<dbReference type="CDD" id="cd07067">
    <property type="entry name" value="HP_PGM_like"/>
    <property type="match status" value="1"/>
</dbReference>
<dbReference type="InterPro" id="IPR013078">
    <property type="entry name" value="His_Pase_superF_clade-1"/>
</dbReference>
<dbReference type="PANTHER" id="PTHR48100:SF1">
    <property type="entry name" value="HISTIDINE PHOSPHATASE FAMILY PROTEIN-RELATED"/>
    <property type="match status" value="1"/>
</dbReference>
<evidence type="ECO:0000313" key="1">
    <source>
        <dbReference type="EMBL" id="TYK66364.1"/>
    </source>
</evidence>
<evidence type="ECO:0000313" key="2">
    <source>
        <dbReference type="Proteomes" id="UP000815846"/>
    </source>
</evidence>
<dbReference type="SUPFAM" id="SSF53254">
    <property type="entry name" value="Phosphoglycerate mutase-like"/>
    <property type="match status" value="1"/>
</dbReference>